<feature type="transmembrane region" description="Helical" evidence="9">
    <location>
        <begin position="156"/>
        <end position="175"/>
    </location>
</feature>
<dbReference type="GO" id="GO:0005886">
    <property type="term" value="C:plasma membrane"/>
    <property type="evidence" value="ECO:0007669"/>
    <property type="project" value="UniProtKB-SubCell"/>
</dbReference>
<evidence type="ECO:0000256" key="7">
    <source>
        <dbReference type="ARBA" id="ARBA00023136"/>
    </source>
</evidence>
<sequence length="518" mass="56166">MNDVPGASSLVAERPGDTADAPRRVTSGRGGVAGFLRRHWAIALLLVAGVAVRALVVHAYRPAFWFPDSSAYVRASEHLNPATAHGANLIGYPLLLRLLSVTGSISVVTVLQHLMALALVVVAYAFLRRRGLPGWLAALGVAPTALDGRQITLEHYLLAETLFTVLLMSALLLLLWRERPSWLVCGITGVLAASAALTRSVGVGVCGVVLLYLIVRRVGWKQVVAFTVAVGALLGGYLTWAHANTGRFSFTIMQGHYLYARTALVADCDRLQLTDQQRELCPREPLGQRPERADYYLWSDPNIQRFGLDQDDFVGTFAKEVLRQQPVDFAVSVAGDLAHYLLPGQKYGPDLTCLGNWWVMPADLRDVPGEPRCKQQLNRDGAFVGEAAPNEWTPSSRSREFLADYSRAVQVPPAALGLAVLLALAAVVWRVRRPGFRVGLDALLFAAVGVALLVLAVATSMLEPRYGIPSITLLSVGGVLAVHRLRTTFSTSPPNTPARIDGRAEHGGPRRETTSEKV</sequence>
<evidence type="ECO:0000256" key="3">
    <source>
        <dbReference type="ARBA" id="ARBA00022676"/>
    </source>
</evidence>
<keyword evidence="4" id="KW-0808">Transferase</keyword>
<feature type="transmembrane region" description="Helical" evidence="9">
    <location>
        <begin position="468"/>
        <end position="485"/>
    </location>
</feature>
<evidence type="ECO:0000256" key="4">
    <source>
        <dbReference type="ARBA" id="ARBA00022679"/>
    </source>
</evidence>
<evidence type="ECO:0000256" key="9">
    <source>
        <dbReference type="SAM" id="Phobius"/>
    </source>
</evidence>
<dbReference type="PANTHER" id="PTHR33908">
    <property type="entry name" value="MANNOSYLTRANSFERASE YKCB-RELATED"/>
    <property type="match status" value="1"/>
</dbReference>
<dbReference type="Proteomes" id="UP000184501">
    <property type="component" value="Unassembled WGS sequence"/>
</dbReference>
<gene>
    <name evidence="10" type="ORF">SAMN05444320_102393</name>
</gene>
<feature type="transmembrane region" description="Helical" evidence="9">
    <location>
        <begin position="181"/>
        <end position="214"/>
    </location>
</feature>
<dbReference type="GO" id="GO:0016763">
    <property type="term" value="F:pentosyltransferase activity"/>
    <property type="evidence" value="ECO:0007669"/>
    <property type="project" value="TreeGrafter"/>
</dbReference>
<dbReference type="InterPro" id="IPR050297">
    <property type="entry name" value="LipidA_mod_glycosyltrf_83"/>
</dbReference>
<keyword evidence="6 9" id="KW-1133">Transmembrane helix</keyword>
<dbReference type="OrthoDB" id="9810303at2"/>
<dbReference type="RefSeq" id="WP_143174009.1">
    <property type="nucleotide sequence ID" value="NZ_FQVN01000002.1"/>
</dbReference>
<feature type="transmembrane region" description="Helical" evidence="9">
    <location>
        <begin position="39"/>
        <end position="60"/>
    </location>
</feature>
<keyword evidence="2" id="KW-1003">Cell membrane</keyword>
<name>A0A1M4YKG9_STRHI</name>
<feature type="transmembrane region" description="Helical" evidence="9">
    <location>
        <begin position="223"/>
        <end position="243"/>
    </location>
</feature>
<comment type="subcellular location">
    <subcellularLocation>
        <location evidence="1">Cell membrane</location>
        <topology evidence="1">Multi-pass membrane protein</topology>
    </subcellularLocation>
</comment>
<evidence type="ECO:0000256" key="8">
    <source>
        <dbReference type="SAM" id="MobiDB-lite"/>
    </source>
</evidence>
<dbReference type="STRING" id="2017.SAMN05444320_102393"/>
<feature type="region of interest" description="Disordered" evidence="8">
    <location>
        <begin position="1"/>
        <end position="25"/>
    </location>
</feature>
<evidence type="ECO:0008006" key="12">
    <source>
        <dbReference type="Google" id="ProtNLM"/>
    </source>
</evidence>
<protein>
    <recommendedName>
        <fullName evidence="12">Dolichyl-phosphate-mannose-protein mannosyltransferase</fullName>
    </recommendedName>
</protein>
<dbReference type="PANTHER" id="PTHR33908:SF11">
    <property type="entry name" value="MEMBRANE PROTEIN"/>
    <property type="match status" value="1"/>
</dbReference>
<evidence type="ECO:0000313" key="11">
    <source>
        <dbReference type="Proteomes" id="UP000184501"/>
    </source>
</evidence>
<feature type="compositionally biased region" description="Basic and acidic residues" evidence="8">
    <location>
        <begin position="500"/>
        <end position="518"/>
    </location>
</feature>
<evidence type="ECO:0000256" key="2">
    <source>
        <dbReference type="ARBA" id="ARBA00022475"/>
    </source>
</evidence>
<keyword evidence="5 9" id="KW-0812">Transmembrane</keyword>
<dbReference type="AlphaFoldDB" id="A0A1M4YKG9"/>
<evidence type="ECO:0000256" key="5">
    <source>
        <dbReference type="ARBA" id="ARBA00022692"/>
    </source>
</evidence>
<dbReference type="GO" id="GO:0009103">
    <property type="term" value="P:lipopolysaccharide biosynthetic process"/>
    <property type="evidence" value="ECO:0007669"/>
    <property type="project" value="UniProtKB-ARBA"/>
</dbReference>
<keyword evidence="3" id="KW-0328">Glycosyltransferase</keyword>
<feature type="transmembrane region" description="Helical" evidence="9">
    <location>
        <begin position="414"/>
        <end position="431"/>
    </location>
</feature>
<keyword evidence="7 9" id="KW-0472">Membrane</keyword>
<feature type="compositionally biased region" description="Basic and acidic residues" evidence="8">
    <location>
        <begin position="14"/>
        <end position="23"/>
    </location>
</feature>
<keyword evidence="11" id="KW-1185">Reference proteome</keyword>
<evidence type="ECO:0000313" key="10">
    <source>
        <dbReference type="EMBL" id="SHF06230.1"/>
    </source>
</evidence>
<evidence type="ECO:0000256" key="1">
    <source>
        <dbReference type="ARBA" id="ARBA00004651"/>
    </source>
</evidence>
<evidence type="ECO:0000256" key="6">
    <source>
        <dbReference type="ARBA" id="ARBA00022989"/>
    </source>
</evidence>
<reference evidence="10 11" key="1">
    <citation type="submission" date="2016-11" db="EMBL/GenBank/DDBJ databases">
        <authorList>
            <person name="Jaros S."/>
            <person name="Januszkiewicz K."/>
            <person name="Wedrychowicz H."/>
        </authorList>
    </citation>
    <scope>NUCLEOTIDE SEQUENCE [LARGE SCALE GENOMIC DNA]</scope>
    <source>
        <strain evidence="10 11">DSM 44523</strain>
    </source>
</reference>
<feature type="transmembrane region" description="Helical" evidence="9">
    <location>
        <begin position="105"/>
        <end position="127"/>
    </location>
</feature>
<feature type="region of interest" description="Disordered" evidence="8">
    <location>
        <begin position="490"/>
        <end position="518"/>
    </location>
</feature>
<proteinExistence type="predicted"/>
<organism evidence="10 11">
    <name type="scientific">Streptoalloteichus hindustanus</name>
    <dbReference type="NCBI Taxonomy" id="2017"/>
    <lineage>
        <taxon>Bacteria</taxon>
        <taxon>Bacillati</taxon>
        <taxon>Actinomycetota</taxon>
        <taxon>Actinomycetes</taxon>
        <taxon>Pseudonocardiales</taxon>
        <taxon>Pseudonocardiaceae</taxon>
        <taxon>Streptoalloteichus</taxon>
    </lineage>
</organism>
<feature type="transmembrane region" description="Helical" evidence="9">
    <location>
        <begin position="443"/>
        <end position="462"/>
    </location>
</feature>
<dbReference type="EMBL" id="FQVN01000002">
    <property type="protein sequence ID" value="SHF06230.1"/>
    <property type="molecule type" value="Genomic_DNA"/>
</dbReference>
<accession>A0A1M4YKG9</accession>